<dbReference type="RefSeq" id="WP_062281784.1">
    <property type="nucleotide sequence ID" value="NZ_LTBC01000002.1"/>
</dbReference>
<comment type="similarity">
    <text evidence="3">Belongs to the ScpA family.</text>
</comment>
<dbReference type="InterPro" id="IPR003768">
    <property type="entry name" value="ScpA"/>
</dbReference>
<comment type="subcellular location">
    <subcellularLocation>
        <location evidence="3">Cytoplasm</location>
    </subcellularLocation>
    <text evidence="3">Associated with two foci at the outer edges of the nucleoid region in young cells, and at four foci within both cell halves in older cells.</text>
</comment>
<dbReference type="GO" id="GO:0051301">
    <property type="term" value="P:cell division"/>
    <property type="evidence" value="ECO:0007669"/>
    <property type="project" value="UniProtKB-KW"/>
</dbReference>
<keyword evidence="1 3" id="KW-0159">Chromosome partition</keyword>
<organism evidence="4 5">
    <name type="scientific">Moorella mulderi DSM 14980</name>
    <dbReference type="NCBI Taxonomy" id="1122241"/>
    <lineage>
        <taxon>Bacteria</taxon>
        <taxon>Bacillati</taxon>
        <taxon>Bacillota</taxon>
        <taxon>Clostridia</taxon>
        <taxon>Neomoorellales</taxon>
        <taxon>Neomoorellaceae</taxon>
        <taxon>Neomoorella</taxon>
    </lineage>
</organism>
<reference evidence="4 5" key="1">
    <citation type="submission" date="2016-02" db="EMBL/GenBank/DDBJ databases">
        <title>Genome sequence of Moorella mulderi DSM 14980.</title>
        <authorList>
            <person name="Poehlein A."/>
            <person name="Daniel R."/>
        </authorList>
    </citation>
    <scope>NUCLEOTIDE SEQUENCE [LARGE SCALE GENOMIC DNA]</scope>
    <source>
        <strain evidence="4 5">DSM 14980</strain>
    </source>
</reference>
<evidence type="ECO:0000313" key="5">
    <source>
        <dbReference type="Proteomes" id="UP000075670"/>
    </source>
</evidence>
<comment type="function">
    <text evidence="3">Participates in chromosomal partition during cell division. May act via the formation of a condensin-like complex containing Smc and ScpB that pull DNA away from mid-cell into both cell halves.</text>
</comment>
<keyword evidence="3" id="KW-0132">Cell division</keyword>
<dbReference type="InterPro" id="IPR023093">
    <property type="entry name" value="ScpA-like_C"/>
</dbReference>
<evidence type="ECO:0000256" key="3">
    <source>
        <dbReference type="HAMAP-Rule" id="MF_01805"/>
    </source>
</evidence>
<dbReference type="HAMAP" id="MF_01805">
    <property type="entry name" value="ScpA"/>
    <property type="match status" value="1"/>
</dbReference>
<dbReference type="SUPFAM" id="SSF46785">
    <property type="entry name" value="Winged helix' DNA-binding domain"/>
    <property type="match status" value="1"/>
</dbReference>
<dbReference type="PANTHER" id="PTHR33969">
    <property type="entry name" value="SEGREGATION AND CONDENSATION PROTEIN A"/>
    <property type="match status" value="1"/>
</dbReference>
<dbReference type="GO" id="GO:0006260">
    <property type="term" value="P:DNA replication"/>
    <property type="evidence" value="ECO:0007669"/>
    <property type="project" value="UniProtKB-UniRule"/>
</dbReference>
<proteinExistence type="inferred from homology"/>
<evidence type="ECO:0000313" key="4">
    <source>
        <dbReference type="EMBL" id="KYH33015.1"/>
    </source>
</evidence>
<dbReference type="PATRIC" id="fig|1122241.3.peg.836"/>
<dbReference type="Gene3D" id="1.10.10.580">
    <property type="entry name" value="Structural maintenance of chromosome 1. Chain E"/>
    <property type="match status" value="1"/>
</dbReference>
<dbReference type="InterPro" id="IPR036390">
    <property type="entry name" value="WH_DNA-bd_sf"/>
</dbReference>
<name>A0A151AZD0_9FIRM</name>
<keyword evidence="3" id="KW-0963">Cytoplasm</keyword>
<comment type="caution">
    <text evidence="4">The sequence shown here is derived from an EMBL/GenBank/DDBJ whole genome shotgun (WGS) entry which is preliminary data.</text>
</comment>
<evidence type="ECO:0000256" key="2">
    <source>
        <dbReference type="ARBA" id="ARBA00044777"/>
    </source>
</evidence>
<dbReference type="GO" id="GO:0005737">
    <property type="term" value="C:cytoplasm"/>
    <property type="evidence" value="ECO:0007669"/>
    <property type="project" value="UniProtKB-SubCell"/>
</dbReference>
<dbReference type="EMBL" id="LTBC01000002">
    <property type="protein sequence ID" value="KYH33015.1"/>
    <property type="molecule type" value="Genomic_DNA"/>
</dbReference>
<evidence type="ECO:0000256" key="1">
    <source>
        <dbReference type="ARBA" id="ARBA00022829"/>
    </source>
</evidence>
<protein>
    <recommendedName>
        <fullName evidence="2 3">Segregation and condensation protein A</fullName>
    </recommendedName>
</protein>
<keyword evidence="3" id="KW-0131">Cell cycle</keyword>
<gene>
    <name evidence="3 4" type="primary">scpA</name>
    <name evidence="4" type="ORF">MOMUL_07930</name>
</gene>
<dbReference type="AlphaFoldDB" id="A0A151AZD0"/>
<comment type="subunit">
    <text evidence="3">Component of a cohesin-like complex composed of ScpA, ScpB and the Smc homodimer, in which ScpA and ScpB bind to the head domain of Smc. The presence of the three proteins is required for the association of the complex with DNA.</text>
</comment>
<dbReference type="Pfam" id="PF02616">
    <property type="entry name" value="SMC_ScpA"/>
    <property type="match status" value="1"/>
</dbReference>
<keyword evidence="5" id="KW-1185">Reference proteome</keyword>
<dbReference type="PANTHER" id="PTHR33969:SF2">
    <property type="entry name" value="SEGREGATION AND CONDENSATION PROTEIN A"/>
    <property type="match status" value="1"/>
</dbReference>
<sequence length="255" mass="28237">MIGNIRLDIFQGPLDLLLTLIERQEIDIQAIPVAEVTAQYLEYLHEVEELDLDWASEFLVLGAELLALKARLLLQRPLKGGPGEEEKGEGEDPARLLAERLIEYRRYREVAAHLGDLAAQGALVFGRPLDQEAVTRALAGVNPLAGVTPVDLARALARVLARQPVTNKPETRTITRPALTLVGQIRTILRRLHQQEELTLASLLSSRPTRLEVALTFLALLELARRGRVSLTQEEAFGSIIVRRLFPGDSAAARE</sequence>
<dbReference type="OrthoDB" id="9811016at2"/>
<accession>A0A151AZD0</accession>
<dbReference type="Gene3D" id="6.10.250.2410">
    <property type="match status" value="1"/>
</dbReference>
<dbReference type="Proteomes" id="UP000075670">
    <property type="component" value="Unassembled WGS sequence"/>
</dbReference>
<dbReference type="GO" id="GO:0007059">
    <property type="term" value="P:chromosome segregation"/>
    <property type="evidence" value="ECO:0007669"/>
    <property type="project" value="UniProtKB-UniRule"/>
</dbReference>